<sequence>MSTTIQIAEDLSVGRFIEIKGQRYTVESVSFTKALTKNNNQEALLEVMKNELIERGAIDTDQAGQCFWMETGKYLVPENDLDED</sequence>
<gene>
    <name evidence="1" type="ORF">C9J27_05835</name>
</gene>
<protein>
    <submittedName>
        <fullName evidence="1">Uncharacterized protein</fullName>
    </submittedName>
</protein>
<dbReference type="AlphaFoldDB" id="A0A2T3KLU4"/>
<accession>A0A2T3KLU4</accession>
<name>A0A2T3KLU4_9GAMM</name>
<proteinExistence type="predicted"/>
<dbReference type="Proteomes" id="UP000241426">
    <property type="component" value="Unassembled WGS sequence"/>
</dbReference>
<dbReference type="RefSeq" id="WP_107289288.1">
    <property type="nucleotide sequence ID" value="NZ_PYNF01000003.1"/>
</dbReference>
<organism evidence="1 2">
    <name type="scientific">Photobacterium kishitanii</name>
    <dbReference type="NCBI Taxonomy" id="318456"/>
    <lineage>
        <taxon>Bacteria</taxon>
        <taxon>Pseudomonadati</taxon>
        <taxon>Pseudomonadota</taxon>
        <taxon>Gammaproteobacteria</taxon>
        <taxon>Vibrionales</taxon>
        <taxon>Vibrionaceae</taxon>
        <taxon>Photobacterium</taxon>
    </lineage>
</organism>
<dbReference type="EMBL" id="PYNF01000003">
    <property type="protein sequence ID" value="PSV00658.1"/>
    <property type="molecule type" value="Genomic_DNA"/>
</dbReference>
<evidence type="ECO:0000313" key="2">
    <source>
        <dbReference type="Proteomes" id="UP000241426"/>
    </source>
</evidence>
<comment type="caution">
    <text evidence="1">The sequence shown here is derived from an EMBL/GenBank/DDBJ whole genome shotgun (WGS) entry which is preliminary data.</text>
</comment>
<evidence type="ECO:0000313" key="1">
    <source>
        <dbReference type="EMBL" id="PSV00658.1"/>
    </source>
</evidence>
<reference evidence="1 2" key="1">
    <citation type="submission" date="2018-01" db="EMBL/GenBank/DDBJ databases">
        <title>Whole genome sequencing of Histamine producing bacteria.</title>
        <authorList>
            <person name="Butler K."/>
        </authorList>
    </citation>
    <scope>NUCLEOTIDE SEQUENCE [LARGE SCALE GENOMIC DNA]</scope>
    <source>
        <strain evidence="1 2">FS-7.2</strain>
    </source>
</reference>